<gene>
    <name evidence="3" type="ORF">QO033_21930</name>
</gene>
<evidence type="ECO:0000259" key="2">
    <source>
        <dbReference type="Pfam" id="PF01755"/>
    </source>
</evidence>
<dbReference type="EMBL" id="JASNJD010000024">
    <property type="protein sequence ID" value="MDK3020353.1"/>
    <property type="molecule type" value="Genomic_DNA"/>
</dbReference>
<dbReference type="RefSeq" id="WP_284483040.1">
    <property type="nucleotide sequence ID" value="NZ_JASNJD010000024.1"/>
</dbReference>
<name>A0ABT7F6X6_9RHOB</name>
<dbReference type="Proteomes" id="UP001243757">
    <property type="component" value="Unassembled WGS sequence"/>
</dbReference>
<organism evidence="3 4">
    <name type="scientific">Pseudodonghicola flavimaris</name>
    <dbReference type="NCBI Taxonomy" id="3050036"/>
    <lineage>
        <taxon>Bacteria</taxon>
        <taxon>Pseudomonadati</taxon>
        <taxon>Pseudomonadota</taxon>
        <taxon>Alphaproteobacteria</taxon>
        <taxon>Rhodobacterales</taxon>
        <taxon>Paracoccaceae</taxon>
        <taxon>Pseudodonghicola</taxon>
    </lineage>
</organism>
<feature type="region of interest" description="Disordered" evidence="1">
    <location>
        <begin position="207"/>
        <end position="229"/>
    </location>
</feature>
<dbReference type="Pfam" id="PF01755">
    <property type="entry name" value="Glyco_transf_25"/>
    <property type="match status" value="1"/>
</dbReference>
<proteinExistence type="predicted"/>
<evidence type="ECO:0000313" key="3">
    <source>
        <dbReference type="EMBL" id="MDK3020353.1"/>
    </source>
</evidence>
<reference evidence="3 4" key="1">
    <citation type="submission" date="2023-05" db="EMBL/GenBank/DDBJ databases">
        <title>Pseudodonghicola sp. nov.</title>
        <authorList>
            <person name="Huang J."/>
        </authorList>
    </citation>
    <scope>NUCLEOTIDE SEQUENCE [LARGE SCALE GENOMIC DNA]</scope>
    <source>
        <strain evidence="3 4">IC7</strain>
    </source>
</reference>
<comment type="caution">
    <text evidence="3">The sequence shown here is derived from an EMBL/GenBank/DDBJ whole genome shotgun (WGS) entry which is preliminary data.</text>
</comment>
<keyword evidence="4" id="KW-1185">Reference proteome</keyword>
<accession>A0ABT7F6X6</accession>
<dbReference type="CDD" id="cd06532">
    <property type="entry name" value="Glyco_transf_25"/>
    <property type="match status" value="1"/>
</dbReference>
<evidence type="ECO:0000256" key="1">
    <source>
        <dbReference type="SAM" id="MobiDB-lite"/>
    </source>
</evidence>
<evidence type="ECO:0000313" key="4">
    <source>
        <dbReference type="Proteomes" id="UP001243757"/>
    </source>
</evidence>
<feature type="domain" description="Glycosyl transferase family 25" evidence="2">
    <location>
        <begin position="5"/>
        <end position="117"/>
    </location>
</feature>
<sequence length="275" mass="30317">MSLPAHFINLDRVPQRADFMQAQCAIAGFDRVHRFPAVDAASAPISRRYRPGRWGAYWSLLPSEVAVFESHRALWQRVRDDGAPAVLMEDDVLLSAEAGAVCSTLAPHADRYHMIKLDAPGDPLRLGPEVPMAGMSLRPLTGVIPSAAAYILTPEGAEILLRRSERYCDHLDDFLTRPHPGYRAFQLSPIVAMQGMFSDLSGRPEIPASIAGSERTAPAPKARADKGPVPYRLAKEIRRSLRRLSRRLHGDRALLARGGFIGTVPRSPDLPPYCK</sequence>
<protein>
    <submittedName>
        <fullName evidence="3">Glycosyltransferase family 25 protein</fullName>
    </submittedName>
</protein>
<dbReference type="InterPro" id="IPR002654">
    <property type="entry name" value="Glyco_trans_25"/>
</dbReference>